<dbReference type="OrthoDB" id="5404940at2759"/>
<accession>A0A168ABP0</accession>
<feature type="transmembrane region" description="Helical" evidence="2">
    <location>
        <begin position="115"/>
        <end position="136"/>
    </location>
</feature>
<feature type="transmembrane region" description="Helical" evidence="2">
    <location>
        <begin position="195"/>
        <end position="219"/>
    </location>
</feature>
<feature type="compositionally biased region" description="Polar residues" evidence="1">
    <location>
        <begin position="255"/>
        <end position="265"/>
    </location>
</feature>
<feature type="compositionally biased region" description="Polar residues" evidence="1">
    <location>
        <begin position="400"/>
        <end position="410"/>
    </location>
</feature>
<dbReference type="EMBL" id="AZHD01000001">
    <property type="protein sequence ID" value="OAA68530.1"/>
    <property type="molecule type" value="Genomic_DNA"/>
</dbReference>
<feature type="compositionally biased region" description="Polar residues" evidence="1">
    <location>
        <begin position="536"/>
        <end position="551"/>
    </location>
</feature>
<dbReference type="Proteomes" id="UP000076874">
    <property type="component" value="Unassembled WGS sequence"/>
</dbReference>
<feature type="region of interest" description="Disordered" evidence="1">
    <location>
        <begin position="458"/>
        <end position="551"/>
    </location>
</feature>
<name>A0A168ABP0_9HYPO</name>
<gene>
    <name evidence="3" type="ORF">SPI_00725</name>
</gene>
<feature type="region of interest" description="Disordered" evidence="1">
    <location>
        <begin position="602"/>
        <end position="641"/>
    </location>
</feature>
<evidence type="ECO:0000256" key="2">
    <source>
        <dbReference type="SAM" id="Phobius"/>
    </source>
</evidence>
<comment type="caution">
    <text evidence="3">The sequence shown here is derived from an EMBL/GenBank/DDBJ whole genome shotgun (WGS) entry which is preliminary data.</text>
</comment>
<feature type="compositionally biased region" description="Polar residues" evidence="1">
    <location>
        <begin position="632"/>
        <end position="641"/>
    </location>
</feature>
<keyword evidence="4" id="KW-1185">Reference proteome</keyword>
<keyword evidence="2" id="KW-0812">Transmembrane</keyword>
<feature type="region of interest" description="Disordered" evidence="1">
    <location>
        <begin position="1"/>
        <end position="50"/>
    </location>
</feature>
<feature type="region of interest" description="Disordered" evidence="1">
    <location>
        <begin position="238"/>
        <end position="410"/>
    </location>
</feature>
<protein>
    <submittedName>
        <fullName evidence="3">Uncharacterized protein</fullName>
    </submittedName>
</protein>
<reference evidence="3 4" key="1">
    <citation type="journal article" date="2016" name="Genome Biol. Evol.">
        <title>Divergent and convergent evolution of fungal pathogenicity.</title>
        <authorList>
            <person name="Shang Y."/>
            <person name="Xiao G."/>
            <person name="Zheng P."/>
            <person name="Cen K."/>
            <person name="Zhan S."/>
            <person name="Wang C."/>
        </authorList>
    </citation>
    <scope>NUCLEOTIDE SEQUENCE [LARGE SCALE GENOMIC DNA]</scope>
    <source>
        <strain evidence="3 4">RCEF 264</strain>
    </source>
</reference>
<feature type="compositionally biased region" description="Basic and acidic residues" evidence="1">
    <location>
        <begin position="296"/>
        <end position="305"/>
    </location>
</feature>
<feature type="compositionally biased region" description="Basic residues" evidence="1">
    <location>
        <begin position="240"/>
        <end position="254"/>
    </location>
</feature>
<evidence type="ECO:0000313" key="3">
    <source>
        <dbReference type="EMBL" id="OAA68530.1"/>
    </source>
</evidence>
<proteinExistence type="predicted"/>
<dbReference type="STRING" id="1081102.A0A168ABP0"/>
<sequence>MGGQQQPFLYEADRISSRYPESPFDPKAVTRASWEPKPVKPKPQGPLLGLNRHPDAHEVIGGRRQNHVTMSSLTKAWIKGMRVVQLLMRVLQFVAATGILVLVILISHMPDLTTWVLRITAGFVIIHAAYGIYHLSKPAGYRTPASSGAYQVFSAFSDLVVILLYVYGVLAVRNDSADWSTLLSDTDAVPYLETAFYYTLIGAGGLHAATFAVALWLAVKFRQITLMPPDMNPLESRFTSRAKKQQPKERHARNKSSVATADTFESLSSLDNDKNLLSRPPTVPFLHTRTGSDMSQRTRDSRLDLPSRQYQTSPANSARNSMVTLKRTSATTITPTNDRGSYTEVPLHARGYGHAPSTPSHRSGRSSDDTRFGSRPNSGTPNGRAVHSGPGTPTGLGIVNGTSDGSTNGRQAKFTESWYASESLVNRTQQRNKALNTLVLNATGKRRNYEVVNQAYDLPESDGEGSDTETVHHHTGVAGHGEADGRYDDYDYGAQGEDDTDIDPQHPNPLRSNPPPPTRVKTPFRRPDDGHALNRPLSTAPTVSSMTSSVHTNTTNGVSVLSEVNINDRRVSGGYTADIADARNNKANQDRASAGRDLTAAAAALSPPQESQPLPRKATKKRWTWAPRSRESSIQPDSSFFSKPYGAIKPATPPILVGQDLSTRGDNGRQVSSGNDYDLGSGLRTTNNVGGGGDRYLYYGSGENGAISGAFGRRNVSGKIAEEGRAFSRYSMLNDD</sequence>
<keyword evidence="2" id="KW-1133">Transmembrane helix</keyword>
<keyword evidence="2" id="KW-0472">Membrane</keyword>
<dbReference type="AlphaFoldDB" id="A0A168ABP0"/>
<feature type="compositionally biased region" description="Polar residues" evidence="1">
    <location>
        <begin position="308"/>
        <end position="340"/>
    </location>
</feature>
<feature type="transmembrane region" description="Helical" evidence="2">
    <location>
        <begin position="86"/>
        <end position="109"/>
    </location>
</feature>
<evidence type="ECO:0000313" key="4">
    <source>
        <dbReference type="Proteomes" id="UP000076874"/>
    </source>
</evidence>
<feature type="transmembrane region" description="Helical" evidence="2">
    <location>
        <begin position="148"/>
        <end position="170"/>
    </location>
</feature>
<evidence type="ECO:0000256" key="1">
    <source>
        <dbReference type="SAM" id="MobiDB-lite"/>
    </source>
</evidence>
<organism evidence="3 4">
    <name type="scientific">Niveomyces insectorum RCEF 264</name>
    <dbReference type="NCBI Taxonomy" id="1081102"/>
    <lineage>
        <taxon>Eukaryota</taxon>
        <taxon>Fungi</taxon>
        <taxon>Dikarya</taxon>
        <taxon>Ascomycota</taxon>
        <taxon>Pezizomycotina</taxon>
        <taxon>Sordariomycetes</taxon>
        <taxon>Hypocreomycetidae</taxon>
        <taxon>Hypocreales</taxon>
        <taxon>Cordycipitaceae</taxon>
        <taxon>Niveomyces</taxon>
    </lineage>
</organism>